<organism evidence="1 2">
    <name type="scientific">Salinisphaera hydrothermalis (strain C41B8)</name>
    <dbReference type="NCBI Taxonomy" id="1304275"/>
    <lineage>
        <taxon>Bacteria</taxon>
        <taxon>Pseudomonadati</taxon>
        <taxon>Pseudomonadota</taxon>
        <taxon>Gammaproteobacteria</taxon>
        <taxon>Salinisphaerales</taxon>
        <taxon>Salinisphaeraceae</taxon>
        <taxon>Salinisphaera</taxon>
    </lineage>
</organism>
<evidence type="ECO:0000313" key="2">
    <source>
        <dbReference type="Proteomes" id="UP000028302"/>
    </source>
</evidence>
<evidence type="ECO:0000313" key="1">
    <source>
        <dbReference type="EMBL" id="KEZ77344.1"/>
    </source>
</evidence>
<dbReference type="STRING" id="1304275.C41B8_09958"/>
<protein>
    <submittedName>
        <fullName evidence="1">Capsule polysaccharide biosynthesis protein</fullName>
    </submittedName>
</protein>
<name>A0A084IKW0_SALHC</name>
<comment type="caution">
    <text evidence="1">The sequence shown here is derived from an EMBL/GenBank/DDBJ whole genome shotgun (WGS) entry which is preliminary data.</text>
</comment>
<sequence length="283" mass="32020">MIEVCFHTYPEGWPWTRRSRRRFRRKRHKIEWSIALRRGFKKHGIKTRLHRPGAPLDADVHVFWGWHEPAMFERLRANGQHALIIERGFLQPRREWASLAFDGLNRRGRYAGPADDGQRFARYFGHQLAPWQAHSSDRVLLIGQVPGDISLDGIDVAQWAADRAARLTALDKHVVYRPHPLKPTPCPPEAALSDCDLATELAAAGQVVTYSSTTGVESVLAGVPVVVEGPGSMAWPMASHAIEAPLVRPDRQAWCCDLAWKQWQHSELADGRAWEHVRHAVGL</sequence>
<keyword evidence="2" id="KW-1185">Reference proteome</keyword>
<gene>
    <name evidence="1" type="ORF">C41B8_09958</name>
</gene>
<dbReference type="EMBL" id="APNK01000013">
    <property type="protein sequence ID" value="KEZ77344.1"/>
    <property type="molecule type" value="Genomic_DNA"/>
</dbReference>
<dbReference type="Proteomes" id="UP000028302">
    <property type="component" value="Unassembled WGS sequence"/>
</dbReference>
<dbReference type="AlphaFoldDB" id="A0A084IKW0"/>
<accession>A0A084IKW0</accession>
<proteinExistence type="predicted"/>
<reference evidence="1 2" key="1">
    <citation type="submission" date="2013-03" db="EMBL/GenBank/DDBJ databases">
        <title>Salinisphaera hydrothermalis C41B8 Genome Sequencing.</title>
        <authorList>
            <person name="Li C."/>
            <person name="Lai Q."/>
            <person name="Shao Z."/>
        </authorList>
    </citation>
    <scope>NUCLEOTIDE SEQUENCE [LARGE SCALE GENOMIC DNA]</scope>
    <source>
        <strain evidence="1 2">C41B8</strain>
    </source>
</reference>